<protein>
    <submittedName>
        <fullName evidence="3">Uncharacterized protein</fullName>
    </submittedName>
</protein>
<dbReference type="InterPro" id="IPR011690">
    <property type="entry name" value="P_starv_induced_PsiF"/>
</dbReference>
<dbReference type="RefSeq" id="WP_276732439.1">
    <property type="nucleotide sequence ID" value="NZ_JAFKMR010000033.1"/>
</dbReference>
<organism evidence="3 4">
    <name type="scientific">Thiomonas arsenitoxydans (strain DSM 22701 / CIP 110005 / 3As)</name>
    <dbReference type="NCBI Taxonomy" id="426114"/>
    <lineage>
        <taxon>Bacteria</taxon>
        <taxon>Pseudomonadati</taxon>
        <taxon>Pseudomonadota</taxon>
        <taxon>Betaproteobacteria</taxon>
        <taxon>Burkholderiales</taxon>
        <taxon>Thiomonas</taxon>
    </lineage>
</organism>
<feature type="compositionally biased region" description="Basic and acidic residues" evidence="1">
    <location>
        <begin position="71"/>
        <end position="84"/>
    </location>
</feature>
<dbReference type="Pfam" id="PF07769">
    <property type="entry name" value="PsiF_repeat"/>
    <property type="match status" value="1"/>
</dbReference>
<keyword evidence="2" id="KW-0732">Signal</keyword>
<dbReference type="Proteomes" id="UP000664800">
    <property type="component" value="Unassembled WGS sequence"/>
</dbReference>
<evidence type="ECO:0000256" key="2">
    <source>
        <dbReference type="SAM" id="SignalP"/>
    </source>
</evidence>
<evidence type="ECO:0000256" key="1">
    <source>
        <dbReference type="SAM" id="MobiDB-lite"/>
    </source>
</evidence>
<feature type="signal peptide" evidence="2">
    <location>
        <begin position="1"/>
        <end position="24"/>
    </location>
</feature>
<evidence type="ECO:0000313" key="4">
    <source>
        <dbReference type="Proteomes" id="UP000664800"/>
    </source>
</evidence>
<dbReference type="AlphaFoldDB" id="A0A8I1N089"/>
<gene>
    <name evidence="3" type="ORF">J0I24_14790</name>
</gene>
<proteinExistence type="predicted"/>
<evidence type="ECO:0000313" key="3">
    <source>
        <dbReference type="EMBL" id="MBN8745549.1"/>
    </source>
</evidence>
<feature type="chain" id="PRO_5034906072" evidence="2">
    <location>
        <begin position="25"/>
        <end position="148"/>
    </location>
</feature>
<reference evidence="3" key="1">
    <citation type="submission" date="2021-02" db="EMBL/GenBank/DDBJ databases">
        <title>Thiocyanate and organic carbon inputs drive convergent selection for specific autotrophic Afipia and Thiobacillus strains within complex microbiomes.</title>
        <authorList>
            <person name="Huddy R.J."/>
            <person name="Sachdeva R."/>
            <person name="Kadzinga F."/>
            <person name="Kantor R.S."/>
            <person name="Harrison S.T.L."/>
            <person name="Banfield J.F."/>
        </authorList>
    </citation>
    <scope>NUCLEOTIDE SEQUENCE</scope>
    <source>
        <strain evidence="3">SCN18_13_7_16_R3_B_64_19</strain>
    </source>
</reference>
<accession>A0A8I1N089</accession>
<sequence length="148" mass="15648">MKHTTLLAVALTSAALAFPTIASAGLLKNHEQKVQCEKQAKEQSLKGKDRTEFIKSCVSKAQESAAPATEQAHHETKKEEEHHSMQTSGAGMAAAAGGGAGKVWVNASTKVYHCPGDKYYGKTKHGEYMSESAAKAAGDHPAHGKTCN</sequence>
<comment type="caution">
    <text evidence="3">The sequence shown here is derived from an EMBL/GenBank/DDBJ whole genome shotgun (WGS) entry which is preliminary data.</text>
</comment>
<name>A0A8I1N089_THIA3</name>
<dbReference type="EMBL" id="JAFKMR010000033">
    <property type="protein sequence ID" value="MBN8745549.1"/>
    <property type="molecule type" value="Genomic_DNA"/>
</dbReference>
<feature type="region of interest" description="Disordered" evidence="1">
    <location>
        <begin position="59"/>
        <end position="96"/>
    </location>
</feature>